<dbReference type="RefSeq" id="WP_353386009.1">
    <property type="nucleotide sequence ID" value="NZ_BAABWD010000001.1"/>
</dbReference>
<comment type="caution">
    <text evidence="6">The sequence shown here is derived from an EMBL/GenBank/DDBJ whole genome shotgun (WGS) entry which is preliminary data.</text>
</comment>
<dbReference type="InterPro" id="IPR052021">
    <property type="entry name" value="Type-I_RS_S_subunit"/>
</dbReference>
<gene>
    <name evidence="6" type="ORF">NBRC116187_04030</name>
</gene>
<dbReference type="PANTHER" id="PTHR30408">
    <property type="entry name" value="TYPE-1 RESTRICTION ENZYME ECOKI SPECIFICITY PROTEIN"/>
    <property type="match status" value="1"/>
</dbReference>
<sequence length="391" mass="43885">MTAFPRRAIAQLIISGKSNIKPAIEEKVWGLNLDQIESGTGKILEKNMAALSELGPSTYPFAAGTVLYSKLRPYLNKVIVAEEDGYATTELVAMRCDLDQVFPDYLAYYLRSPEFLSFANRVVAGAKMPRMVMSEFWKYEIPLPPLPEQRRIVAMLDKADALRAKRREAITKLDQLLQSVFLEMFGDPVTNPKGWPETKFLGDVADICSGITKGRRTTDDTQETPYLAVANVQDRHLKLDSVKTIWATDAEIERYRLAVNDLLLTEGGDPDKLGRGALWDGSIRDCIHQNHVFRVRINSPSISPIFLNWLVGSARGKRYFLSVSKQTTGIASINMTQLKKFPLLIPPIELQVHFALAVSKIEAHQQELEKARDSAEQLFQSIQQQAFAGTL</sequence>
<feature type="domain" description="Type I restriction modification DNA specificity" evidence="5">
    <location>
        <begin position="193"/>
        <end position="372"/>
    </location>
</feature>
<organism evidence="6 7">
    <name type="scientific">Halopseudomonas sabulinigri</name>
    <dbReference type="NCBI Taxonomy" id="472181"/>
    <lineage>
        <taxon>Bacteria</taxon>
        <taxon>Pseudomonadati</taxon>
        <taxon>Pseudomonadota</taxon>
        <taxon>Gammaproteobacteria</taxon>
        <taxon>Pseudomonadales</taxon>
        <taxon>Pseudomonadaceae</taxon>
        <taxon>Halopseudomonas</taxon>
    </lineage>
</organism>
<evidence type="ECO:0000256" key="1">
    <source>
        <dbReference type="ARBA" id="ARBA00010923"/>
    </source>
</evidence>
<evidence type="ECO:0000256" key="3">
    <source>
        <dbReference type="ARBA" id="ARBA00023125"/>
    </source>
</evidence>
<keyword evidence="7" id="KW-1185">Reference proteome</keyword>
<reference evidence="6 7" key="1">
    <citation type="submission" date="2024-04" db="EMBL/GenBank/DDBJ databases">
        <title>Draft genome sequence of Halopseudomonas sabulinigri NBRC 116187.</title>
        <authorList>
            <person name="Miyakawa T."/>
            <person name="Kusuya Y."/>
            <person name="Miura T."/>
        </authorList>
    </citation>
    <scope>NUCLEOTIDE SEQUENCE [LARGE SCALE GENOMIC DNA]</scope>
    <source>
        <strain evidence="6 7">4NH20-0042</strain>
    </source>
</reference>
<proteinExistence type="inferred from homology"/>
<dbReference type="Pfam" id="PF01420">
    <property type="entry name" value="Methylase_S"/>
    <property type="match status" value="2"/>
</dbReference>
<evidence type="ECO:0000256" key="2">
    <source>
        <dbReference type="ARBA" id="ARBA00022747"/>
    </source>
</evidence>
<name>A0ABP9ZKQ0_9GAMM</name>
<feature type="domain" description="Type I restriction modification DNA specificity" evidence="5">
    <location>
        <begin position="59"/>
        <end position="171"/>
    </location>
</feature>
<dbReference type="EMBL" id="BAABWD010000001">
    <property type="protein sequence ID" value="GAA6130043.1"/>
    <property type="molecule type" value="Genomic_DNA"/>
</dbReference>
<protein>
    <recommendedName>
        <fullName evidence="5">Type I restriction modification DNA specificity domain-containing protein</fullName>
    </recommendedName>
</protein>
<keyword evidence="4" id="KW-0175">Coiled coil</keyword>
<evidence type="ECO:0000313" key="7">
    <source>
        <dbReference type="Proteomes" id="UP001486808"/>
    </source>
</evidence>
<dbReference type="PANTHER" id="PTHR30408:SF12">
    <property type="entry name" value="TYPE I RESTRICTION ENZYME MJAVIII SPECIFICITY SUBUNIT"/>
    <property type="match status" value="1"/>
</dbReference>
<comment type="similarity">
    <text evidence="1">Belongs to the type-I restriction system S methylase family.</text>
</comment>
<feature type="coiled-coil region" evidence="4">
    <location>
        <begin position="358"/>
        <end position="385"/>
    </location>
</feature>
<dbReference type="SUPFAM" id="SSF116734">
    <property type="entry name" value="DNA methylase specificity domain"/>
    <property type="match status" value="2"/>
</dbReference>
<dbReference type="Proteomes" id="UP001486808">
    <property type="component" value="Unassembled WGS sequence"/>
</dbReference>
<evidence type="ECO:0000313" key="6">
    <source>
        <dbReference type="EMBL" id="GAA6130043.1"/>
    </source>
</evidence>
<evidence type="ECO:0000256" key="4">
    <source>
        <dbReference type="SAM" id="Coils"/>
    </source>
</evidence>
<dbReference type="Gene3D" id="3.90.220.20">
    <property type="entry name" value="DNA methylase specificity domains"/>
    <property type="match status" value="2"/>
</dbReference>
<keyword evidence="3" id="KW-0238">DNA-binding</keyword>
<accession>A0ABP9ZKQ0</accession>
<dbReference type="InterPro" id="IPR044946">
    <property type="entry name" value="Restrct_endonuc_typeI_TRD_sf"/>
</dbReference>
<keyword evidence="2" id="KW-0680">Restriction system</keyword>
<dbReference type="CDD" id="cd17253">
    <property type="entry name" value="RMtype1_S_Eco933I-TRD2-CR2_like"/>
    <property type="match status" value="1"/>
</dbReference>
<dbReference type="InterPro" id="IPR000055">
    <property type="entry name" value="Restrct_endonuc_typeI_TRD"/>
</dbReference>
<evidence type="ECO:0000259" key="5">
    <source>
        <dbReference type="Pfam" id="PF01420"/>
    </source>
</evidence>